<evidence type="ECO:0000256" key="1">
    <source>
        <dbReference type="SAM" id="MobiDB-lite"/>
    </source>
</evidence>
<dbReference type="OrthoDB" id="10436717at2759"/>
<proteinExistence type="predicted"/>
<accession>A0A9W7LFN9</accession>
<gene>
    <name evidence="2" type="ORF">TrCOL_g4829</name>
</gene>
<evidence type="ECO:0000313" key="3">
    <source>
        <dbReference type="Proteomes" id="UP001165065"/>
    </source>
</evidence>
<organism evidence="2 3">
    <name type="scientific">Triparma columacea</name>
    <dbReference type="NCBI Taxonomy" id="722753"/>
    <lineage>
        <taxon>Eukaryota</taxon>
        <taxon>Sar</taxon>
        <taxon>Stramenopiles</taxon>
        <taxon>Ochrophyta</taxon>
        <taxon>Bolidophyceae</taxon>
        <taxon>Parmales</taxon>
        <taxon>Triparmaceae</taxon>
        <taxon>Triparma</taxon>
    </lineage>
</organism>
<keyword evidence="3" id="KW-1185">Reference proteome</keyword>
<dbReference type="AlphaFoldDB" id="A0A9W7LFN9"/>
<feature type="region of interest" description="Disordered" evidence="1">
    <location>
        <begin position="1"/>
        <end position="108"/>
    </location>
</feature>
<dbReference type="Proteomes" id="UP001165065">
    <property type="component" value="Unassembled WGS sequence"/>
</dbReference>
<dbReference type="EMBL" id="BRYA01000360">
    <property type="protein sequence ID" value="GMI47802.1"/>
    <property type="molecule type" value="Genomic_DNA"/>
</dbReference>
<feature type="compositionally biased region" description="Low complexity" evidence="1">
    <location>
        <begin position="29"/>
        <end position="43"/>
    </location>
</feature>
<comment type="caution">
    <text evidence="2">The sequence shown here is derived from an EMBL/GenBank/DDBJ whole genome shotgun (WGS) entry which is preliminary data.</text>
</comment>
<name>A0A9W7LFN9_9STRA</name>
<evidence type="ECO:0000313" key="2">
    <source>
        <dbReference type="EMBL" id="GMI47802.1"/>
    </source>
</evidence>
<protein>
    <submittedName>
        <fullName evidence="2">Uncharacterized protein</fullName>
    </submittedName>
</protein>
<reference evidence="3" key="1">
    <citation type="journal article" date="2023" name="Commun. Biol.">
        <title>Genome analysis of Parmales, the sister group of diatoms, reveals the evolutionary specialization of diatoms from phago-mixotrophs to photoautotrophs.</title>
        <authorList>
            <person name="Ban H."/>
            <person name="Sato S."/>
            <person name="Yoshikawa S."/>
            <person name="Yamada K."/>
            <person name="Nakamura Y."/>
            <person name="Ichinomiya M."/>
            <person name="Sato N."/>
            <person name="Blanc-Mathieu R."/>
            <person name="Endo H."/>
            <person name="Kuwata A."/>
            <person name="Ogata H."/>
        </authorList>
    </citation>
    <scope>NUCLEOTIDE SEQUENCE [LARGE SCALE GENOMIC DNA]</scope>
</reference>
<feature type="compositionally biased region" description="Low complexity" evidence="1">
    <location>
        <begin position="88"/>
        <end position="108"/>
    </location>
</feature>
<sequence length="562" mass="62257">MGDFDENNIVPGKRKRKAVDYTKLNNGEDPSLPSLPSLSSLNLDDIKVSADTWRGKSYNNEPTDCPDKMGPIPVSHIADKPPSPPPTSSSNSSSHSSSHSSPSLTPSLLPPELSNNMTLLAVVFVNYYIQEFLLDNDNNSYCDPYHPPAHSGGFMNSPSHNMPIVIASLVKFFGMFPLSPFALVKDEAGIVTRMACRDRCVQIFGTVCAAAIAAKSQTDPVSCFLLATQGRGLDHFAIPGTVFSVSELLYAMIKEKLVETGYKGKGVSDLSEALKSLFSKLKDLAGEGEVIYVPRPPRSVNNMPAGYDEGRKVSHAIGYVAGVLPKGNLLVVIYLQVENLIIVMCLTRKDIFPLYRAADKHVLDYMNFTTSIYYATISYLDPPQRVLQIQQGCRSEMTDKDLLTTFMSYVPPDLVAFLLLFISRGTVTLGGGAGWPWWWSDWWWIWLHEGKIYSLGPAFSQFNLLPQLRLREGGSGLDAWHWMGGKQGKGVEVTEDMLECALRFDDEGLWEMTGRAVNWAGWGRCLKCDKHSDTVKVRVRVILEMWARAELLSNLLSSVAPK</sequence>